<organism evidence="3">
    <name type="scientific">Sarcoptes scabiei</name>
    <name type="common">Itch mite</name>
    <name type="synonym">Acarus scabiei</name>
    <dbReference type="NCBI Taxonomy" id="52283"/>
    <lineage>
        <taxon>Eukaryota</taxon>
        <taxon>Metazoa</taxon>
        <taxon>Ecdysozoa</taxon>
        <taxon>Arthropoda</taxon>
        <taxon>Chelicerata</taxon>
        <taxon>Arachnida</taxon>
        <taxon>Acari</taxon>
        <taxon>Acariformes</taxon>
        <taxon>Sarcoptiformes</taxon>
        <taxon>Astigmata</taxon>
        <taxon>Psoroptidia</taxon>
        <taxon>Sarcoptoidea</taxon>
        <taxon>Sarcoptidae</taxon>
        <taxon>Sarcoptinae</taxon>
        <taxon>Sarcoptes</taxon>
    </lineage>
</organism>
<feature type="coiled-coil region" evidence="1">
    <location>
        <begin position="95"/>
        <end position="129"/>
    </location>
</feature>
<dbReference type="Proteomes" id="UP000070412">
    <property type="component" value="Unassembled WGS sequence"/>
</dbReference>
<reference evidence="4" key="3">
    <citation type="submission" date="2022-06" db="UniProtKB">
        <authorList>
            <consortium name="EnsemblMetazoa"/>
        </authorList>
    </citation>
    <scope>IDENTIFICATION</scope>
</reference>
<evidence type="ECO:0008006" key="6">
    <source>
        <dbReference type="Google" id="ProtNLM"/>
    </source>
</evidence>
<sequence>MTKRKNKQTSELHSDSDGEVPNTKNKKMETSAESKLEPHLANPELTLAGLSLDEYMDLHDLLYQFGDKRSISKYLHVFEYISSQMKNRIAEIRLEKQNSNKIEAIESNLDKMNNNLESMNIEMHKMSKALTPRNVFQAPLKPISYAQATSSLPVMNQHQNQPNQLKTIILKSNSDSTTPTIMDVKVKKIINETKTKAKIVNIKTTKSSVIINSAENDNKVIECLVNKINEHHFNSNSFKAYIPKKKDPTIVIKGVSIDNNVTTVVNQIKENNSEFENVDDINNKIKFLFKMKKKNPKFMDLVLRVSPDIYQIINQRMRNKIYIDFQYCDTEHRIFVKQCQNCYEYGHKKSECKNSSACRNCGDHWHAEHHCINPNIKNCVNCKKHPSFKNDTNHSPNSDHCPLYIAQMKKIMEQTQFFPDN</sequence>
<evidence type="ECO:0000313" key="5">
    <source>
        <dbReference type="Proteomes" id="UP000070412"/>
    </source>
</evidence>
<name>A0A834RAK3_SARSC</name>
<proteinExistence type="predicted"/>
<evidence type="ECO:0000256" key="2">
    <source>
        <dbReference type="SAM" id="MobiDB-lite"/>
    </source>
</evidence>
<reference evidence="3" key="2">
    <citation type="submission" date="2020-01" db="EMBL/GenBank/DDBJ databases">
        <authorList>
            <person name="Korhonen P.K.K."/>
            <person name="Guangxu M.G."/>
            <person name="Wang T.W."/>
            <person name="Stroehlein A.J.S."/>
            <person name="Young N.D."/>
            <person name="Ang C.-S.A."/>
            <person name="Fernando D.W.F."/>
            <person name="Lu H.L."/>
            <person name="Taylor S.T."/>
            <person name="Ehtesham M.E.M."/>
            <person name="Najaraj S.H.N."/>
            <person name="Harsha G.H.G."/>
            <person name="Madugundu A.M."/>
            <person name="Renuse S.R."/>
            <person name="Holt D.H."/>
            <person name="Pandey A.P."/>
            <person name="Papenfuss A.P."/>
            <person name="Gasser R.B.G."/>
            <person name="Fischer K.F."/>
        </authorList>
    </citation>
    <scope>NUCLEOTIDE SEQUENCE</scope>
    <source>
        <strain evidence="3">SSS_KF_BRIS2020</strain>
    </source>
</reference>
<feature type="region of interest" description="Disordered" evidence="2">
    <location>
        <begin position="1"/>
        <end position="39"/>
    </location>
</feature>
<dbReference type="EMBL" id="WVUK01000062">
    <property type="protein sequence ID" value="KAF7490418.1"/>
    <property type="molecule type" value="Genomic_DNA"/>
</dbReference>
<protein>
    <recommendedName>
        <fullName evidence="6">CCHC-type domain-containing protein</fullName>
    </recommendedName>
</protein>
<gene>
    <name evidence="3" type="ORF">SSS_7016</name>
</gene>
<evidence type="ECO:0000313" key="4">
    <source>
        <dbReference type="EnsemblMetazoa" id="KAF7490418.1"/>
    </source>
</evidence>
<evidence type="ECO:0000313" key="3">
    <source>
        <dbReference type="EMBL" id="KAF7490418.1"/>
    </source>
</evidence>
<evidence type="ECO:0000256" key="1">
    <source>
        <dbReference type="SAM" id="Coils"/>
    </source>
</evidence>
<dbReference type="EnsemblMetazoa" id="SSS_7016s_mrna">
    <property type="protein sequence ID" value="KAF7490418.1"/>
    <property type="gene ID" value="SSS_7016"/>
</dbReference>
<reference evidence="5" key="1">
    <citation type="journal article" date="2020" name="PLoS Negl. Trop. Dis.">
        <title>High-quality nuclear genome for Sarcoptes scabiei-A critical resource for a neglected parasite.</title>
        <authorList>
            <person name="Korhonen P.K."/>
            <person name="Gasser R.B."/>
            <person name="Ma G."/>
            <person name="Wang T."/>
            <person name="Stroehlein A.J."/>
            <person name="Young N.D."/>
            <person name="Ang C.S."/>
            <person name="Fernando D.D."/>
            <person name="Lu H.C."/>
            <person name="Taylor S."/>
            <person name="Reynolds S.L."/>
            <person name="Mofiz E."/>
            <person name="Najaraj S.H."/>
            <person name="Gowda H."/>
            <person name="Madugundu A."/>
            <person name="Renuse S."/>
            <person name="Holt D."/>
            <person name="Pandey A."/>
            <person name="Papenfuss A.T."/>
            <person name="Fischer K."/>
        </authorList>
    </citation>
    <scope>NUCLEOTIDE SEQUENCE [LARGE SCALE GENOMIC DNA]</scope>
</reference>
<dbReference type="OrthoDB" id="6437361at2759"/>
<keyword evidence="5" id="KW-1185">Reference proteome</keyword>
<dbReference type="AlphaFoldDB" id="A0A834RAK3"/>
<feature type="compositionally biased region" description="Basic and acidic residues" evidence="2">
    <location>
        <begin position="26"/>
        <end position="38"/>
    </location>
</feature>
<keyword evidence="1" id="KW-0175">Coiled coil</keyword>
<accession>A0A834RAK3</accession>